<keyword evidence="4 6" id="KW-1133">Transmembrane helix</keyword>
<evidence type="ECO:0000256" key="5">
    <source>
        <dbReference type="ARBA" id="ARBA00023136"/>
    </source>
</evidence>
<gene>
    <name evidence="7" type="ORF">DVJ83_09975</name>
</gene>
<comment type="subcellular location">
    <subcellularLocation>
        <location evidence="1">Cell membrane</location>
        <topology evidence="1">Multi-pass membrane protein</topology>
    </subcellularLocation>
</comment>
<evidence type="ECO:0000256" key="4">
    <source>
        <dbReference type="ARBA" id="ARBA00022989"/>
    </source>
</evidence>
<evidence type="ECO:0000256" key="6">
    <source>
        <dbReference type="SAM" id="Phobius"/>
    </source>
</evidence>
<keyword evidence="2" id="KW-1003">Cell membrane</keyword>
<evidence type="ECO:0000256" key="1">
    <source>
        <dbReference type="ARBA" id="ARBA00004651"/>
    </source>
</evidence>
<evidence type="ECO:0000256" key="3">
    <source>
        <dbReference type="ARBA" id="ARBA00022692"/>
    </source>
</evidence>
<dbReference type="PANTHER" id="PTHR33529:SF6">
    <property type="entry name" value="YJGP_YJGQ FAMILY PERMEASE"/>
    <property type="match status" value="1"/>
</dbReference>
<name>A0A345II86_9DEIO</name>
<dbReference type="KEGG" id="dwu:DVJ83_09975"/>
<evidence type="ECO:0000313" key="7">
    <source>
        <dbReference type="EMBL" id="AXG99408.1"/>
    </source>
</evidence>
<feature type="transmembrane region" description="Helical" evidence="6">
    <location>
        <begin position="100"/>
        <end position="120"/>
    </location>
</feature>
<feature type="transmembrane region" description="Helical" evidence="6">
    <location>
        <begin position="287"/>
        <end position="304"/>
    </location>
</feature>
<sequence>MPPLLLPRSVLREVLKMYGAGLALLLALQVADTLSSTLGKALAYRATPTEGVTAFFAILPTIVNRSLVLAVPFAILLGLSRLQRDSELKAAFAAGIRPLSLVWPLLLPFALVGAVAFWNAGTVVPAGLDRWDRTWFGIFNMPEKIPTRDNYTYAPPGALYYAGRVTPGTPPTPSPVPDSAGTSANLAQLAGVMVQRGGVVYTANSGVWDAAQRTWTLDSPWVTAPGQRPRQQAGPLTLPQTDALRPPPAEAKKVSNAQLRSALSGPGLSAQERREYTYQLASRYADPFTPIAFALAAAALGLLIRNQAAALAAVIVFIAGFYVLWITMPQLARAGAVDPTLAAWVPSLVFVLLGLGLAWRVNR</sequence>
<protein>
    <submittedName>
        <fullName evidence="7">LptF/LptG family permease</fullName>
    </submittedName>
</protein>
<feature type="transmembrane region" description="Helical" evidence="6">
    <location>
        <begin position="53"/>
        <end position="79"/>
    </location>
</feature>
<dbReference type="EMBL" id="CP031158">
    <property type="protein sequence ID" value="AXG99408.1"/>
    <property type="molecule type" value="Genomic_DNA"/>
</dbReference>
<dbReference type="InterPro" id="IPR005495">
    <property type="entry name" value="LptG/LptF_permease"/>
</dbReference>
<keyword evidence="5 6" id="KW-0472">Membrane</keyword>
<organism evidence="7 8">
    <name type="scientific">Deinococcus wulumuqiensis</name>
    <dbReference type="NCBI Taxonomy" id="980427"/>
    <lineage>
        <taxon>Bacteria</taxon>
        <taxon>Thermotogati</taxon>
        <taxon>Deinococcota</taxon>
        <taxon>Deinococci</taxon>
        <taxon>Deinococcales</taxon>
        <taxon>Deinococcaceae</taxon>
        <taxon>Deinococcus</taxon>
    </lineage>
</organism>
<dbReference type="Pfam" id="PF03739">
    <property type="entry name" value="LptF_LptG"/>
    <property type="match status" value="1"/>
</dbReference>
<keyword evidence="3 6" id="KW-0812">Transmembrane</keyword>
<feature type="transmembrane region" description="Helical" evidence="6">
    <location>
        <begin position="309"/>
        <end position="328"/>
    </location>
</feature>
<dbReference type="Proteomes" id="UP000253744">
    <property type="component" value="Chromosome"/>
</dbReference>
<dbReference type="GO" id="GO:0015920">
    <property type="term" value="P:lipopolysaccharide transport"/>
    <property type="evidence" value="ECO:0007669"/>
    <property type="project" value="TreeGrafter"/>
</dbReference>
<feature type="transmembrane region" description="Helical" evidence="6">
    <location>
        <begin position="340"/>
        <end position="359"/>
    </location>
</feature>
<reference evidence="7 8" key="1">
    <citation type="submission" date="2018-07" db="EMBL/GenBank/DDBJ databases">
        <title>Complete Genome and Methylome Analysis of Deinococcus wulumuqiensis NEB 479.</title>
        <authorList>
            <person name="Fomenkov A."/>
            <person name="Luyten Y."/>
            <person name="Vincze T."/>
            <person name="Anton B.P."/>
            <person name="Clark T."/>
            <person name="Roberts R.J."/>
            <person name="Morgan R.D."/>
        </authorList>
    </citation>
    <scope>NUCLEOTIDE SEQUENCE [LARGE SCALE GENOMIC DNA]</scope>
    <source>
        <strain evidence="7 8">NEB 479</strain>
    </source>
</reference>
<dbReference type="GO" id="GO:0043190">
    <property type="term" value="C:ATP-binding cassette (ABC) transporter complex"/>
    <property type="evidence" value="ECO:0007669"/>
    <property type="project" value="TreeGrafter"/>
</dbReference>
<dbReference type="STRING" id="1288484.GCA_000348665_01361"/>
<proteinExistence type="predicted"/>
<evidence type="ECO:0000256" key="2">
    <source>
        <dbReference type="ARBA" id="ARBA00022475"/>
    </source>
</evidence>
<dbReference type="AlphaFoldDB" id="A0A345II86"/>
<evidence type="ECO:0000313" key="8">
    <source>
        <dbReference type="Proteomes" id="UP000253744"/>
    </source>
</evidence>
<dbReference type="PANTHER" id="PTHR33529">
    <property type="entry name" value="SLR0882 PROTEIN-RELATED"/>
    <property type="match status" value="1"/>
</dbReference>
<accession>A0A345II86</accession>